<dbReference type="OrthoDB" id="6117952at2759"/>
<dbReference type="PANTHER" id="PTHR23080">
    <property type="entry name" value="THAP DOMAIN PROTEIN"/>
    <property type="match status" value="1"/>
</dbReference>
<evidence type="ECO:0000256" key="2">
    <source>
        <dbReference type="ARBA" id="ARBA00022723"/>
    </source>
</evidence>
<dbReference type="PANTHER" id="PTHR23080:SF142">
    <property type="entry name" value="SI:CH211-69L10.4"/>
    <property type="match status" value="1"/>
</dbReference>
<gene>
    <name evidence="6" type="ORF">MEDL_47741</name>
</gene>
<feature type="domain" description="DDE Tnp4" evidence="4">
    <location>
        <begin position="375"/>
        <end position="537"/>
    </location>
</feature>
<protein>
    <recommendedName>
        <fullName evidence="8">DDE Tnp4 domain-containing protein</fullName>
    </recommendedName>
</protein>
<dbReference type="InterPro" id="IPR027806">
    <property type="entry name" value="HARBI1_dom"/>
</dbReference>
<keyword evidence="3" id="KW-0175">Coiled coil</keyword>
<dbReference type="Pfam" id="PF13359">
    <property type="entry name" value="DDE_Tnp_4"/>
    <property type="match status" value="1"/>
</dbReference>
<evidence type="ECO:0000256" key="3">
    <source>
        <dbReference type="SAM" id="Coils"/>
    </source>
</evidence>
<organism evidence="6 7">
    <name type="scientific">Mytilus edulis</name>
    <name type="common">Blue mussel</name>
    <dbReference type="NCBI Taxonomy" id="6550"/>
    <lineage>
        <taxon>Eukaryota</taxon>
        <taxon>Metazoa</taxon>
        <taxon>Spiralia</taxon>
        <taxon>Lophotrochozoa</taxon>
        <taxon>Mollusca</taxon>
        <taxon>Bivalvia</taxon>
        <taxon>Autobranchia</taxon>
        <taxon>Pteriomorphia</taxon>
        <taxon>Mytilida</taxon>
        <taxon>Mytiloidea</taxon>
        <taxon>Mytilidae</taxon>
        <taxon>Mytilinae</taxon>
        <taxon>Mytilus</taxon>
    </lineage>
</organism>
<dbReference type="InterPro" id="IPR027805">
    <property type="entry name" value="Transposase_HTH_dom"/>
</dbReference>
<accession>A0A8S3TV42</accession>
<dbReference type="Proteomes" id="UP000683360">
    <property type="component" value="Unassembled WGS sequence"/>
</dbReference>
<name>A0A8S3TV42_MYTED</name>
<evidence type="ECO:0000259" key="5">
    <source>
        <dbReference type="Pfam" id="PF13613"/>
    </source>
</evidence>
<dbReference type="AlphaFoldDB" id="A0A8S3TV42"/>
<keyword evidence="2" id="KW-0479">Metal-binding</keyword>
<reference evidence="6" key="1">
    <citation type="submission" date="2021-03" db="EMBL/GenBank/DDBJ databases">
        <authorList>
            <person name="Bekaert M."/>
        </authorList>
    </citation>
    <scope>NUCLEOTIDE SEQUENCE</scope>
</reference>
<comment type="caution">
    <text evidence="6">The sequence shown here is derived from an EMBL/GenBank/DDBJ whole genome shotgun (WGS) entry which is preliminary data.</text>
</comment>
<proteinExistence type="predicted"/>
<dbReference type="GO" id="GO:0046872">
    <property type="term" value="F:metal ion binding"/>
    <property type="evidence" value="ECO:0007669"/>
    <property type="project" value="UniProtKB-KW"/>
</dbReference>
<feature type="coiled-coil region" evidence="3">
    <location>
        <begin position="210"/>
        <end position="240"/>
    </location>
</feature>
<evidence type="ECO:0000313" key="7">
    <source>
        <dbReference type="Proteomes" id="UP000683360"/>
    </source>
</evidence>
<evidence type="ECO:0000313" key="6">
    <source>
        <dbReference type="EMBL" id="CAG2235093.1"/>
    </source>
</evidence>
<feature type="domain" description="Transposase Helix-turn-helix" evidence="5">
    <location>
        <begin position="295"/>
        <end position="346"/>
    </location>
</feature>
<evidence type="ECO:0008006" key="8">
    <source>
        <dbReference type="Google" id="ProtNLM"/>
    </source>
</evidence>
<dbReference type="Pfam" id="PF13613">
    <property type="entry name" value="HTH_Tnp_4"/>
    <property type="match status" value="1"/>
</dbReference>
<keyword evidence="7" id="KW-1185">Reference proteome</keyword>
<evidence type="ECO:0000256" key="1">
    <source>
        <dbReference type="ARBA" id="ARBA00001968"/>
    </source>
</evidence>
<sequence length="545" mass="62263">MCTQCISTSHCKGYIRPSWNKQSLTNMSIVLPSSIFVRTQALHVLCSTVSLQELSSTGKSYSRVMCSDKDGSSSVDCDKIRCAADVSSSLTGGYLFISKVLIVAYLIGTKQTSSTEKGCIPTLFPYQKKTPARKTSNSTKQEIQVIDGQLENKTRQRKKRLFQDITVANNQVGRPLDKKPYEPIIPQINNHDYINTETEKGNYWLIKEYLPEIKEKINELERLKKINESQAKQILSLQNMKDNPKRMVFWTGFSNYENFYALFQYFEPRATNMRYWKGDAGMPDTFSDRKRGPERKLSLIDEFFLTMVRLKVGLLVEDLAIRFSISVGLVSQIFSSWINLMYVDLKELCELPSKEVLNENQSHAMKDFEDVRVIIDCTEIFVQNPSKLDARKQVFSNYKHHNTFKFLIGVSSQMGITYVSRMYGGRASDKFITCDSVDLLHNLEVNKGSVMADRGFLISGILNDMGVKLHMPSFKGTERAQLKSSEARTSEDISKVRIHVERAIQRVKTFHILDGEVKLSMKDLAEQIFTVCAFLVNFQTPILKK</sequence>
<evidence type="ECO:0000259" key="4">
    <source>
        <dbReference type="Pfam" id="PF13359"/>
    </source>
</evidence>
<comment type="cofactor">
    <cofactor evidence="1">
        <name>a divalent metal cation</name>
        <dbReference type="ChEBI" id="CHEBI:60240"/>
    </cofactor>
</comment>
<dbReference type="EMBL" id="CAJPWZ010002309">
    <property type="protein sequence ID" value="CAG2235093.1"/>
    <property type="molecule type" value="Genomic_DNA"/>
</dbReference>